<evidence type="ECO:0000313" key="1">
    <source>
        <dbReference type="EMBL" id="RPD61495.1"/>
    </source>
</evidence>
<reference evidence="1" key="1">
    <citation type="journal article" date="2018" name="Genome Biol. Evol.">
        <title>Genomics and development of Lentinus tigrinus, a white-rot wood-decaying mushroom with dimorphic fruiting bodies.</title>
        <authorList>
            <person name="Wu B."/>
            <person name="Xu Z."/>
            <person name="Knudson A."/>
            <person name="Carlson A."/>
            <person name="Chen N."/>
            <person name="Kovaka S."/>
            <person name="LaButti K."/>
            <person name="Lipzen A."/>
            <person name="Pennachio C."/>
            <person name="Riley R."/>
            <person name="Schakwitz W."/>
            <person name="Umezawa K."/>
            <person name="Ohm R.A."/>
            <person name="Grigoriev I.V."/>
            <person name="Nagy L.G."/>
            <person name="Gibbons J."/>
            <person name="Hibbett D."/>
        </authorList>
    </citation>
    <scope>NUCLEOTIDE SEQUENCE [LARGE SCALE GENOMIC DNA]</scope>
    <source>
        <strain evidence="1">ALCF2SS1-6</strain>
    </source>
</reference>
<name>A0A5C2SCF6_9APHY</name>
<evidence type="ECO:0000313" key="2">
    <source>
        <dbReference type="Proteomes" id="UP000313359"/>
    </source>
</evidence>
<organism evidence="1 2">
    <name type="scientific">Lentinus tigrinus ALCF2SS1-6</name>
    <dbReference type="NCBI Taxonomy" id="1328759"/>
    <lineage>
        <taxon>Eukaryota</taxon>
        <taxon>Fungi</taxon>
        <taxon>Dikarya</taxon>
        <taxon>Basidiomycota</taxon>
        <taxon>Agaricomycotina</taxon>
        <taxon>Agaricomycetes</taxon>
        <taxon>Polyporales</taxon>
        <taxon>Polyporaceae</taxon>
        <taxon>Lentinus</taxon>
    </lineage>
</organism>
<accession>A0A5C2SCF6</accession>
<dbReference type="Proteomes" id="UP000313359">
    <property type="component" value="Unassembled WGS sequence"/>
</dbReference>
<dbReference type="AlphaFoldDB" id="A0A5C2SCF6"/>
<keyword evidence="2" id="KW-1185">Reference proteome</keyword>
<protein>
    <submittedName>
        <fullName evidence="1">Uncharacterized protein</fullName>
    </submittedName>
</protein>
<dbReference type="OrthoDB" id="3260031at2759"/>
<dbReference type="EMBL" id="ML122262">
    <property type="protein sequence ID" value="RPD61495.1"/>
    <property type="molecule type" value="Genomic_DNA"/>
</dbReference>
<sequence length="129" mass="15302">MPPATGFATLPLRTDRGVPEWDETDRFSVQAYFDDVQRLITQYNVADIMEQKKAAAMYVPVEIRQLWSTYASYRDQAKTFKDFRNDVLQYYLGNDKNQFTLSDYHRLVTRLSIGYLQIDLDLFHRYLDL</sequence>
<proteinExistence type="predicted"/>
<gene>
    <name evidence="1" type="ORF">L227DRAFT_610494</name>
</gene>